<feature type="region of interest" description="Disordered" evidence="1">
    <location>
        <begin position="97"/>
        <end position="132"/>
    </location>
</feature>
<dbReference type="InterPro" id="IPR021773">
    <property type="entry name" value="TPC11"/>
</dbReference>
<evidence type="ECO:0008006" key="6">
    <source>
        <dbReference type="Google" id="ProtNLM"/>
    </source>
</evidence>
<organism evidence="4 5">
    <name type="scientific">Knufia fluminis</name>
    <dbReference type="NCBI Taxonomy" id="191047"/>
    <lineage>
        <taxon>Eukaryota</taxon>
        <taxon>Fungi</taxon>
        <taxon>Dikarya</taxon>
        <taxon>Ascomycota</taxon>
        <taxon>Pezizomycotina</taxon>
        <taxon>Eurotiomycetes</taxon>
        <taxon>Chaetothyriomycetidae</taxon>
        <taxon>Chaetothyriales</taxon>
        <taxon>Trichomeriaceae</taxon>
        <taxon>Knufia</taxon>
    </lineage>
</organism>
<evidence type="ECO:0000259" key="3">
    <source>
        <dbReference type="Pfam" id="PF11817"/>
    </source>
</evidence>
<dbReference type="AlphaFoldDB" id="A0AAN8EYQ4"/>
<evidence type="ECO:0000313" key="5">
    <source>
        <dbReference type="Proteomes" id="UP001316803"/>
    </source>
</evidence>
<comment type="caution">
    <text evidence="4">The sequence shown here is derived from an EMBL/GenBank/DDBJ whole genome shotgun (WGS) entry which is preliminary data.</text>
</comment>
<dbReference type="PANTHER" id="PTHR14374:SF0">
    <property type="entry name" value="TRAFFICKING PROTEIN PARTICLE COMPLEX SUBUNIT 11"/>
    <property type="match status" value="1"/>
</dbReference>
<keyword evidence="5" id="KW-1185">Reference proteome</keyword>
<feature type="compositionally biased region" description="Low complexity" evidence="1">
    <location>
        <begin position="121"/>
        <end position="132"/>
    </location>
</feature>
<name>A0AAN8EYQ4_9EURO</name>
<feature type="domain" description="Gryzun putative trafficking through Golgi" evidence="2">
    <location>
        <begin position="646"/>
        <end position="1235"/>
    </location>
</feature>
<dbReference type="Pfam" id="PF11817">
    <property type="entry name" value="Foie-gras_1"/>
    <property type="match status" value="1"/>
</dbReference>
<proteinExistence type="predicted"/>
<dbReference type="EMBL" id="JAKLMC020000046">
    <property type="protein sequence ID" value="KAK5948506.1"/>
    <property type="molecule type" value="Genomic_DNA"/>
</dbReference>
<reference evidence="4 5" key="1">
    <citation type="submission" date="2022-12" db="EMBL/GenBank/DDBJ databases">
        <title>Genomic features and morphological characterization of a novel Knufia sp. strain isolated from spacecraft assembly facility.</title>
        <authorList>
            <person name="Teixeira M."/>
            <person name="Chander A.M."/>
            <person name="Stajich J.E."/>
            <person name="Venkateswaran K."/>
        </authorList>
    </citation>
    <scope>NUCLEOTIDE SEQUENCE [LARGE SCALE GENOMIC DNA]</scope>
    <source>
        <strain evidence="4 5">FJI-L2-BK-P2</strain>
    </source>
</reference>
<sequence length="1237" mass="138724">MESYPADYVVHNLPLVILSGLEPSKAETPIGEITQEFLGDGGFRIRAELAPLHHPLTKDLRATLLSYDRSDAPWRSQSTDKTEQIHAFKIRSVGRAYTLPPRKAPPPPHSPRLRPANDNGLSPAPLPLHSTLSPLSPSSPLYPDGIITPLWITKHQHRLPSVLVSFYNLVADSGTSSLEDNKLKAEINNIRSLISSTNYKTKFVIVLVADGPINHTELEERLVNIRRGTNFDTKALYYLPSASSQAELNDFAKVLFSTIHPTSIEYYRDLSKHARRKRNRNVVPQPTVQPTQGTSSVLSLQGWNVRYEFKLGIFAETRQELEAASRNFEQAYEGLFHSELLGDAISAYSSRFDEARMLADVIAMRLIRCSLWSSQTATAVKWWMSHRDRIQDLVDRRGKGTTNYGWEAWQSTWTRVMAELVERSDIFEAATSQLPPGTLPLVQILPPKVATSIDRQLPWEFLHHEGYWLNIVCKHIRTRREHALLITEEDIVNPYGSTTQRNKKASPHDTYLSPEPAFEQRLLEKNGDNYTRRICSTIDDSIKTFQPRDQSRMVEMLQLRQSQEYHNSQKWSETISILKSLWDKSSWRSQGWWKPLFDVGEALLRAAVETKDHELCLRLIWELAAVQRRRDGSDLFQTTEALSTALDLKSTLPVLTTSFAFASDSGHVGEPIPVQLSLSSSIAVLPMALQIHEVKIAFDGGINPILLTTKNDEQITNQSKSTTISYVELSEANASPEKQVKRLSVAGTSYLTGAADFDLSAGLTKVLNFEVVPQEAGPVSVASIMILLRNGSHELTLDVTDVDGNDAAWWEIRNGQPECRDFGMHRDVTTMNVLPKPPKLDIKIPGLRPAYYTNETLELQVELFNGEQDEVTGQLEARLISPASGTIDLRWKHDDTPATVRDADIKEVVLPAAEVETLGAGTFRTYTISISGLTDSIDHELDIKATCALPGNTASTSTKQLIVDLPIIRPFEVNAVFMPRLHQERWPDFFATPDITADLAQGIRQKYLVRADIACFAQEALTIHSLELKARRIVGGVTFTASVGRIKTDKAGVPDTVPDGAIRMLHERTEQFLFDLEMQKLSLGDRSPVAVDSAINIRWSRSDSEEVNTSTLVLPRFLAPMSEPRVLLRTSKMVQKPGMHLLSYTIENPSMHFLTFNLTMDGGEGLAFSGPKLKSVSLVPISRYDISYHIYVQKSNEWVRVQLEVLDAFFGQTLKVQPASKGVRIDKLGNVQVWAEE</sequence>
<dbReference type="InterPro" id="IPR012880">
    <property type="entry name" value="Gryzun"/>
</dbReference>
<accession>A0AAN8EYQ4</accession>
<dbReference type="Proteomes" id="UP001316803">
    <property type="component" value="Unassembled WGS sequence"/>
</dbReference>
<feature type="domain" description="Trafficking protein particle complex subunit 11" evidence="3">
    <location>
        <begin position="351"/>
        <end position="625"/>
    </location>
</feature>
<evidence type="ECO:0000256" key="1">
    <source>
        <dbReference type="SAM" id="MobiDB-lite"/>
    </source>
</evidence>
<evidence type="ECO:0000259" key="2">
    <source>
        <dbReference type="Pfam" id="PF07919"/>
    </source>
</evidence>
<evidence type="ECO:0000313" key="4">
    <source>
        <dbReference type="EMBL" id="KAK5948506.1"/>
    </source>
</evidence>
<dbReference type="PANTHER" id="PTHR14374">
    <property type="entry name" value="FOIE GRAS"/>
    <property type="match status" value="1"/>
</dbReference>
<gene>
    <name evidence="4" type="ORF">OHC33_010402</name>
</gene>
<dbReference type="Pfam" id="PF07919">
    <property type="entry name" value="Gryzun"/>
    <property type="match status" value="1"/>
</dbReference>
<protein>
    <recommendedName>
        <fullName evidence="6">Trafficking protein particle complex subunit 11</fullName>
    </recommendedName>
</protein>